<accession>A0A9D3WG54</accession>
<dbReference type="EMBL" id="JAIQCV010000002">
    <property type="protein sequence ID" value="KAH1123178.1"/>
    <property type="molecule type" value="Genomic_DNA"/>
</dbReference>
<dbReference type="Proteomes" id="UP000828251">
    <property type="component" value="Unassembled WGS sequence"/>
</dbReference>
<gene>
    <name evidence="1" type="ORF">J1N35_006338</name>
</gene>
<dbReference type="AlphaFoldDB" id="A0A9D3WG54"/>
<name>A0A9D3WG54_9ROSI</name>
<sequence length="80" mass="9465">MESKSCITSISIEIINKKVQVYLPIRMLQLHILQYFHLTLILMINSFSRRDIFLNSQNFYHSIPTEIENPCCLGEWFVDS</sequence>
<keyword evidence="2" id="KW-1185">Reference proteome</keyword>
<evidence type="ECO:0000313" key="1">
    <source>
        <dbReference type="EMBL" id="KAH1123178.1"/>
    </source>
</evidence>
<organism evidence="1 2">
    <name type="scientific">Gossypium stocksii</name>
    <dbReference type="NCBI Taxonomy" id="47602"/>
    <lineage>
        <taxon>Eukaryota</taxon>
        <taxon>Viridiplantae</taxon>
        <taxon>Streptophyta</taxon>
        <taxon>Embryophyta</taxon>
        <taxon>Tracheophyta</taxon>
        <taxon>Spermatophyta</taxon>
        <taxon>Magnoliopsida</taxon>
        <taxon>eudicotyledons</taxon>
        <taxon>Gunneridae</taxon>
        <taxon>Pentapetalae</taxon>
        <taxon>rosids</taxon>
        <taxon>malvids</taxon>
        <taxon>Malvales</taxon>
        <taxon>Malvaceae</taxon>
        <taxon>Malvoideae</taxon>
        <taxon>Gossypium</taxon>
    </lineage>
</organism>
<comment type="caution">
    <text evidence="1">The sequence shown here is derived from an EMBL/GenBank/DDBJ whole genome shotgun (WGS) entry which is preliminary data.</text>
</comment>
<evidence type="ECO:0000313" key="2">
    <source>
        <dbReference type="Proteomes" id="UP000828251"/>
    </source>
</evidence>
<proteinExistence type="predicted"/>
<reference evidence="1 2" key="1">
    <citation type="journal article" date="2021" name="Plant Biotechnol. J.">
        <title>Multi-omics assisted identification of the key and species-specific regulatory components of drought-tolerant mechanisms in Gossypium stocksii.</title>
        <authorList>
            <person name="Yu D."/>
            <person name="Ke L."/>
            <person name="Zhang D."/>
            <person name="Wu Y."/>
            <person name="Sun Y."/>
            <person name="Mei J."/>
            <person name="Sun J."/>
            <person name="Sun Y."/>
        </authorList>
    </citation>
    <scope>NUCLEOTIDE SEQUENCE [LARGE SCALE GENOMIC DNA]</scope>
    <source>
        <strain evidence="2">cv. E1</strain>
        <tissue evidence="1">Leaf</tissue>
    </source>
</reference>
<protein>
    <submittedName>
        <fullName evidence="1">Uncharacterized protein</fullName>
    </submittedName>
</protein>